<dbReference type="InterPro" id="IPR004441">
    <property type="entry name" value="rRNA_MeTrfase_TrmH"/>
</dbReference>
<protein>
    <submittedName>
        <fullName evidence="4">RNA methyltransferase</fullName>
    </submittedName>
</protein>
<dbReference type="GO" id="GO:0006396">
    <property type="term" value="P:RNA processing"/>
    <property type="evidence" value="ECO:0007669"/>
    <property type="project" value="InterPro"/>
</dbReference>
<dbReference type="GO" id="GO:0003723">
    <property type="term" value="F:RNA binding"/>
    <property type="evidence" value="ECO:0007669"/>
    <property type="project" value="InterPro"/>
</dbReference>
<dbReference type="RefSeq" id="WP_142929760.1">
    <property type="nucleotide sequence ID" value="NZ_ML660110.1"/>
</dbReference>
<dbReference type="InterPro" id="IPR013123">
    <property type="entry name" value="SpoU_subst-bd"/>
</dbReference>
<organism evidence="4 5">
    <name type="scientific">Exilibacterium tricleocarpae</name>
    <dbReference type="NCBI Taxonomy" id="2591008"/>
    <lineage>
        <taxon>Bacteria</taxon>
        <taxon>Pseudomonadati</taxon>
        <taxon>Pseudomonadota</taxon>
        <taxon>Gammaproteobacteria</taxon>
        <taxon>Cellvibrionales</taxon>
        <taxon>Cellvibrionaceae</taxon>
        <taxon>Exilibacterium</taxon>
    </lineage>
</organism>
<dbReference type="SUPFAM" id="SSF55315">
    <property type="entry name" value="L30e-like"/>
    <property type="match status" value="1"/>
</dbReference>
<evidence type="ECO:0000313" key="4">
    <source>
        <dbReference type="EMBL" id="TQV67704.1"/>
    </source>
</evidence>
<dbReference type="Proteomes" id="UP000319732">
    <property type="component" value="Unassembled WGS sequence"/>
</dbReference>
<dbReference type="InterPro" id="IPR029028">
    <property type="entry name" value="Alpha/beta_knot_MTases"/>
</dbReference>
<sequence length="301" mass="32974">MPKPPEPDSDTHLPDSDTYLAKKRFFDQLLTVYGRKPVMEALQTPDVKLYRLHLADSNRPAPILDEIRALAEQRGAEVVYHSRQALARISKNSRQDQGVAADLHCRHYQSYADFLQQLPARLCEPMAQHPIANLRLKKESPAIPRRDSSAPGHPPRVLALCSIHNPQNLGMIIRSACAGDIDGILIPQKGCATISSSLVIKASAGTLFKAPILSCEKLKDALQAFKGHGFSVCALSSQATESLFEYKPKGPIVYVLGNESEGVSDTIFSLADKKLRIPMSNEVESLNVAVTAALIAFSRNL</sequence>
<evidence type="ECO:0000256" key="2">
    <source>
        <dbReference type="ARBA" id="ARBA00022679"/>
    </source>
</evidence>
<dbReference type="GO" id="GO:0032259">
    <property type="term" value="P:methylation"/>
    <property type="evidence" value="ECO:0007669"/>
    <property type="project" value="UniProtKB-KW"/>
</dbReference>
<comment type="caution">
    <text evidence="4">The sequence shown here is derived from an EMBL/GenBank/DDBJ whole genome shotgun (WGS) entry which is preliminary data.</text>
</comment>
<dbReference type="Pfam" id="PF00588">
    <property type="entry name" value="SpoU_methylase"/>
    <property type="match status" value="1"/>
</dbReference>
<keyword evidence="2 4" id="KW-0808">Transferase</keyword>
<dbReference type="InterPro" id="IPR029064">
    <property type="entry name" value="Ribosomal_eL30-like_sf"/>
</dbReference>
<evidence type="ECO:0000313" key="5">
    <source>
        <dbReference type="Proteomes" id="UP000319732"/>
    </source>
</evidence>
<dbReference type="GO" id="GO:0005829">
    <property type="term" value="C:cytosol"/>
    <property type="evidence" value="ECO:0007669"/>
    <property type="project" value="TreeGrafter"/>
</dbReference>
<dbReference type="OrthoDB" id="9785673at2"/>
<dbReference type="Pfam" id="PF08032">
    <property type="entry name" value="SpoU_sub_bind"/>
    <property type="match status" value="1"/>
</dbReference>
<dbReference type="Gene3D" id="3.40.1280.10">
    <property type="match status" value="1"/>
</dbReference>
<gene>
    <name evidence="4" type="ORF">FKG94_25395</name>
</gene>
<dbReference type="PANTHER" id="PTHR46429:SF1">
    <property type="entry name" value="23S RRNA (GUANOSINE-2'-O-)-METHYLTRANSFERASE RLMB"/>
    <property type="match status" value="1"/>
</dbReference>
<keyword evidence="5" id="KW-1185">Reference proteome</keyword>
<dbReference type="AlphaFoldDB" id="A0A545SRV9"/>
<dbReference type="CDD" id="cd18095">
    <property type="entry name" value="SpoU-like_rRNA-MTase"/>
    <property type="match status" value="1"/>
</dbReference>
<dbReference type="InterPro" id="IPR001537">
    <property type="entry name" value="SpoU_MeTrfase"/>
</dbReference>
<name>A0A545SRV9_9GAMM</name>
<dbReference type="GO" id="GO:0008173">
    <property type="term" value="F:RNA methyltransferase activity"/>
    <property type="evidence" value="ECO:0007669"/>
    <property type="project" value="InterPro"/>
</dbReference>
<accession>A0A545SRV9</accession>
<keyword evidence="1 4" id="KW-0489">Methyltransferase</keyword>
<evidence type="ECO:0000256" key="1">
    <source>
        <dbReference type="ARBA" id="ARBA00022603"/>
    </source>
</evidence>
<dbReference type="InterPro" id="IPR029026">
    <property type="entry name" value="tRNA_m1G_MTases_N"/>
</dbReference>
<dbReference type="Gene3D" id="3.30.1330.30">
    <property type="match status" value="1"/>
</dbReference>
<evidence type="ECO:0000259" key="3">
    <source>
        <dbReference type="SMART" id="SM00967"/>
    </source>
</evidence>
<reference evidence="4 5" key="1">
    <citation type="submission" date="2019-06" db="EMBL/GenBank/DDBJ databases">
        <title>Whole genome sequence for Cellvibrionaceae sp. R142.</title>
        <authorList>
            <person name="Wang G."/>
        </authorList>
    </citation>
    <scope>NUCLEOTIDE SEQUENCE [LARGE SCALE GENOMIC DNA]</scope>
    <source>
        <strain evidence="4 5">R142</strain>
    </source>
</reference>
<dbReference type="SUPFAM" id="SSF75217">
    <property type="entry name" value="alpha/beta knot"/>
    <property type="match status" value="1"/>
</dbReference>
<dbReference type="PANTHER" id="PTHR46429">
    <property type="entry name" value="23S RRNA (GUANOSINE-2'-O-)-METHYLTRANSFERASE RLMB"/>
    <property type="match status" value="1"/>
</dbReference>
<dbReference type="EMBL" id="VHSG01000034">
    <property type="protein sequence ID" value="TQV67704.1"/>
    <property type="molecule type" value="Genomic_DNA"/>
</dbReference>
<dbReference type="SMART" id="SM00967">
    <property type="entry name" value="SpoU_sub_bind"/>
    <property type="match status" value="1"/>
</dbReference>
<feature type="domain" description="RNA 2-O ribose methyltransferase substrate binding" evidence="3">
    <location>
        <begin position="31"/>
        <end position="109"/>
    </location>
</feature>
<proteinExistence type="predicted"/>